<evidence type="ECO:0000313" key="3">
    <source>
        <dbReference type="Proteomes" id="UP000321490"/>
    </source>
</evidence>
<organism evidence="2 3">
    <name type="scientific">Modestobacter roseus</name>
    <dbReference type="NCBI Taxonomy" id="1181884"/>
    <lineage>
        <taxon>Bacteria</taxon>
        <taxon>Bacillati</taxon>
        <taxon>Actinomycetota</taxon>
        <taxon>Actinomycetes</taxon>
        <taxon>Geodermatophilales</taxon>
        <taxon>Geodermatophilaceae</taxon>
        <taxon>Modestobacter</taxon>
    </lineage>
</organism>
<dbReference type="PANTHER" id="PTHR43162:SF1">
    <property type="entry name" value="PRESTALK A DIFFERENTIATION PROTEIN A"/>
    <property type="match status" value="1"/>
</dbReference>
<gene>
    <name evidence="2" type="ORF">JD78_01481</name>
</gene>
<keyword evidence="3" id="KW-1185">Reference proteome</keyword>
<sequence length="301" mass="31640">MPAPSAATHPTRVLVTGVRGKTGSPLAELLAARAGVEVLGGSGDPATVTAAGVRPTAFSWDDPAGWRGAVQGVDAVYLVRPDRPDTPELVGALLDQVPPRAHVVLLSEQAADDPDPDGWAVRVERAVEVSGHSWTVLRPSWFMQVFTDPRFYRDLLAGGGELPFPDGGAAIAWIDARDIAAVAERALLEPGHSGRVHELTGPEALTLPRTAELLSGVAGGPVVHREVTVEEALTGTEGFDRDLLALTYDRVRRGSFTPVAGTVEQVTGRPARTLAAFLAEVGSTERPAAVPIRNTAETPVT</sequence>
<protein>
    <submittedName>
        <fullName evidence="2">Uncharacterized protein YbjT (DUF2867 family)</fullName>
    </submittedName>
</protein>
<evidence type="ECO:0000259" key="1">
    <source>
        <dbReference type="Pfam" id="PF05368"/>
    </source>
</evidence>
<dbReference type="Proteomes" id="UP000321490">
    <property type="component" value="Unassembled WGS sequence"/>
</dbReference>
<dbReference type="Gene3D" id="3.40.50.720">
    <property type="entry name" value="NAD(P)-binding Rossmann-like Domain"/>
    <property type="match status" value="1"/>
</dbReference>
<reference evidence="2 3" key="1">
    <citation type="submission" date="2019-07" db="EMBL/GenBank/DDBJ databases">
        <title>R&amp;d 2014.</title>
        <authorList>
            <person name="Klenk H.-P."/>
        </authorList>
    </citation>
    <scope>NUCLEOTIDE SEQUENCE [LARGE SCALE GENOMIC DNA]</scope>
    <source>
        <strain evidence="2 3">DSM 45764</strain>
    </source>
</reference>
<dbReference type="PANTHER" id="PTHR43162">
    <property type="match status" value="1"/>
</dbReference>
<accession>A0A562IPW8</accession>
<comment type="caution">
    <text evidence="2">The sequence shown here is derived from an EMBL/GenBank/DDBJ whole genome shotgun (WGS) entry which is preliminary data.</text>
</comment>
<dbReference type="OrthoDB" id="3510772at2"/>
<dbReference type="RefSeq" id="WP_153360870.1">
    <property type="nucleotide sequence ID" value="NZ_ML762498.1"/>
</dbReference>
<proteinExistence type="predicted"/>
<feature type="domain" description="NmrA-like" evidence="1">
    <location>
        <begin position="121"/>
        <end position="233"/>
    </location>
</feature>
<dbReference type="AlphaFoldDB" id="A0A562IPW8"/>
<dbReference type="InterPro" id="IPR036291">
    <property type="entry name" value="NAD(P)-bd_dom_sf"/>
</dbReference>
<dbReference type="Pfam" id="PF05368">
    <property type="entry name" value="NmrA"/>
    <property type="match status" value="1"/>
</dbReference>
<name>A0A562IPW8_9ACTN</name>
<dbReference type="EMBL" id="VLKF01000001">
    <property type="protein sequence ID" value="TWH72958.1"/>
    <property type="molecule type" value="Genomic_DNA"/>
</dbReference>
<dbReference type="InterPro" id="IPR008030">
    <property type="entry name" value="NmrA-like"/>
</dbReference>
<evidence type="ECO:0000313" key="2">
    <source>
        <dbReference type="EMBL" id="TWH72958.1"/>
    </source>
</evidence>
<dbReference type="Gene3D" id="3.90.25.10">
    <property type="entry name" value="UDP-galactose 4-epimerase, domain 1"/>
    <property type="match status" value="1"/>
</dbReference>
<dbReference type="InterPro" id="IPR051604">
    <property type="entry name" value="Ergot_Alk_Oxidoreductase"/>
</dbReference>
<dbReference type="SUPFAM" id="SSF51735">
    <property type="entry name" value="NAD(P)-binding Rossmann-fold domains"/>
    <property type="match status" value="1"/>
</dbReference>